<reference evidence="2" key="1">
    <citation type="journal article" date="2019" name="Int. J. Syst. Evol. Microbiol.">
        <title>The Global Catalogue of Microorganisms (GCM) 10K type strain sequencing project: providing services to taxonomists for standard genome sequencing and annotation.</title>
        <authorList>
            <consortium name="The Broad Institute Genomics Platform"/>
            <consortium name="The Broad Institute Genome Sequencing Center for Infectious Disease"/>
            <person name="Wu L."/>
            <person name="Ma J."/>
        </authorList>
    </citation>
    <scope>NUCLEOTIDE SEQUENCE [LARGE SCALE GENOMIC DNA]</scope>
    <source>
        <strain evidence="2">JCM 16923</strain>
    </source>
</reference>
<sequence>MAGARVESVECESAADIDVLLRLAGGRTVGIEAKLDHQLTAIQVKKEKAAVDDLFLLVLEAVDAEDYCDQVSGVLTWSEVIFCFSESRLRLSDIDSLPPQKVAVERVFRSLSPVIREQLGGGWEVLVGRGGSGMPAITIWSPQMEDARHLRGQIQVSGRGMPASEADLRFEYHVGIETKDSLVDFPDAADVDVAPAWVDHLATLRDRVIGDDLERYRIREGRCRNGQRGVGKNKLGLVAKWLFVFQSALTRSVS</sequence>
<organism evidence="1 2">
    <name type="scientific">Gordonia caeni</name>
    <dbReference type="NCBI Taxonomy" id="1007097"/>
    <lineage>
        <taxon>Bacteria</taxon>
        <taxon>Bacillati</taxon>
        <taxon>Actinomycetota</taxon>
        <taxon>Actinomycetes</taxon>
        <taxon>Mycobacteriales</taxon>
        <taxon>Gordoniaceae</taxon>
        <taxon>Gordonia</taxon>
    </lineage>
</organism>
<dbReference type="Proteomes" id="UP001418444">
    <property type="component" value="Unassembled WGS sequence"/>
</dbReference>
<evidence type="ECO:0000313" key="2">
    <source>
        <dbReference type="Proteomes" id="UP001418444"/>
    </source>
</evidence>
<gene>
    <name evidence="1" type="ORF">GCM10022231_33750</name>
</gene>
<dbReference type="EMBL" id="BAAAZW010000012">
    <property type="protein sequence ID" value="GAA3969722.1"/>
    <property type="molecule type" value="Genomic_DNA"/>
</dbReference>
<name>A0ABP7PRJ5_9ACTN</name>
<evidence type="ECO:0000313" key="1">
    <source>
        <dbReference type="EMBL" id="GAA3969722.1"/>
    </source>
</evidence>
<comment type="caution">
    <text evidence="1">The sequence shown here is derived from an EMBL/GenBank/DDBJ whole genome shotgun (WGS) entry which is preliminary data.</text>
</comment>
<accession>A0ABP7PRJ5</accession>
<protein>
    <submittedName>
        <fullName evidence="1">Uncharacterized protein</fullName>
    </submittedName>
</protein>
<proteinExistence type="predicted"/>
<keyword evidence="2" id="KW-1185">Reference proteome</keyword>